<dbReference type="PROSITE" id="PS51186">
    <property type="entry name" value="GNAT"/>
    <property type="match status" value="1"/>
</dbReference>
<feature type="domain" description="N-acetyltransferase" evidence="1">
    <location>
        <begin position="19"/>
        <end position="163"/>
    </location>
</feature>
<dbReference type="EMBL" id="BOPG01000064">
    <property type="protein sequence ID" value="GIJ61239.1"/>
    <property type="molecule type" value="Genomic_DNA"/>
</dbReference>
<dbReference type="InterPro" id="IPR016181">
    <property type="entry name" value="Acyl_CoA_acyltransferase"/>
</dbReference>
<name>A0A8J4E4M1_9ACTN</name>
<sequence>MAVAAAGQQDRGMDLPGGLLLREARPADLDRIGALLADRGDPNDAEDHRLVVEDPDGGFEACAVVVDGDRVVSTATLLDETVVLGGLPVPAGQVELVATDRAYEGRGLVRALMGWAHERSARRGHLVQVMIGIPYFYRQFGYQYAIPIPPSRTVHTVPAMPAGHIVRAAGPADIPAMARLQDAAQQRFALSMPHSPVCWRALVARAGSSQLVVERAGQPVGTCRVTPPDEDVVLGEVAGVDAEAVAALLAHAAGLAGGKQIEAKDRGGHLDRYLAPPQEDASDYYVRVPDVVALLPHLRPVLTARLAHDGGEDDVVVSFFRHHVRLRRTGGAVTEVLPGGPMQGPASLGGAGVAPDLIAPLLFGPHGIAGLTARHADVYPGPNADLMRAMFPPVDADLLTFYLP</sequence>
<dbReference type="PANTHER" id="PTHR37817">
    <property type="entry name" value="N-ACETYLTRANSFERASE EIS"/>
    <property type="match status" value="1"/>
</dbReference>
<dbReference type="AlphaFoldDB" id="A0A8J4E4M1"/>
<dbReference type="Pfam" id="PF13527">
    <property type="entry name" value="Acetyltransf_9"/>
    <property type="match status" value="1"/>
</dbReference>
<dbReference type="InterPro" id="IPR051554">
    <property type="entry name" value="Acetyltransferase_Eis"/>
</dbReference>
<dbReference type="PANTHER" id="PTHR37817:SF1">
    <property type="entry name" value="N-ACETYLTRANSFERASE EIS"/>
    <property type="match status" value="1"/>
</dbReference>
<evidence type="ECO:0000313" key="2">
    <source>
        <dbReference type="EMBL" id="GIJ61239.1"/>
    </source>
</evidence>
<proteinExistence type="predicted"/>
<protein>
    <recommendedName>
        <fullName evidence="1">N-acetyltransferase domain-containing protein</fullName>
    </recommendedName>
</protein>
<evidence type="ECO:0000313" key="3">
    <source>
        <dbReference type="Proteomes" id="UP000612585"/>
    </source>
</evidence>
<accession>A0A8J4E4M1</accession>
<dbReference type="GO" id="GO:0034069">
    <property type="term" value="F:aminoglycoside N-acetyltransferase activity"/>
    <property type="evidence" value="ECO:0007669"/>
    <property type="project" value="TreeGrafter"/>
</dbReference>
<dbReference type="Proteomes" id="UP000612585">
    <property type="component" value="Unassembled WGS sequence"/>
</dbReference>
<reference evidence="2" key="1">
    <citation type="submission" date="2021-01" db="EMBL/GenBank/DDBJ databases">
        <title>Whole genome shotgun sequence of Virgisporangium aurantiacum NBRC 16421.</title>
        <authorList>
            <person name="Komaki H."/>
            <person name="Tamura T."/>
        </authorList>
    </citation>
    <scope>NUCLEOTIDE SEQUENCE</scope>
    <source>
        <strain evidence="2">NBRC 16421</strain>
    </source>
</reference>
<comment type="caution">
    <text evidence="2">The sequence shown here is derived from an EMBL/GenBank/DDBJ whole genome shotgun (WGS) entry which is preliminary data.</text>
</comment>
<keyword evidence="3" id="KW-1185">Reference proteome</keyword>
<evidence type="ECO:0000259" key="1">
    <source>
        <dbReference type="PROSITE" id="PS51186"/>
    </source>
</evidence>
<gene>
    <name evidence="2" type="ORF">Vau01_087550</name>
</gene>
<dbReference type="GO" id="GO:0030649">
    <property type="term" value="P:aminoglycoside antibiotic catabolic process"/>
    <property type="evidence" value="ECO:0007669"/>
    <property type="project" value="TreeGrafter"/>
</dbReference>
<dbReference type="SUPFAM" id="SSF55729">
    <property type="entry name" value="Acyl-CoA N-acyltransferases (Nat)"/>
    <property type="match status" value="1"/>
</dbReference>
<dbReference type="Gene3D" id="3.40.630.30">
    <property type="match status" value="2"/>
</dbReference>
<dbReference type="InterPro" id="IPR000182">
    <property type="entry name" value="GNAT_dom"/>
</dbReference>
<organism evidence="2 3">
    <name type="scientific">Virgisporangium aurantiacum</name>
    <dbReference type="NCBI Taxonomy" id="175570"/>
    <lineage>
        <taxon>Bacteria</taxon>
        <taxon>Bacillati</taxon>
        <taxon>Actinomycetota</taxon>
        <taxon>Actinomycetes</taxon>
        <taxon>Micromonosporales</taxon>
        <taxon>Micromonosporaceae</taxon>
        <taxon>Virgisporangium</taxon>
    </lineage>
</organism>